<dbReference type="GO" id="GO:0008312">
    <property type="term" value="F:7S RNA binding"/>
    <property type="evidence" value="ECO:0007669"/>
    <property type="project" value="InterPro"/>
</dbReference>
<protein>
    <recommendedName>
        <fullName evidence="3">Signal recognition particle SRP54 subunit M-domain domain-containing protein</fullName>
    </recommendedName>
</protein>
<dbReference type="SUPFAM" id="SSF47446">
    <property type="entry name" value="Signal peptide-binding domain"/>
    <property type="match status" value="1"/>
</dbReference>
<dbReference type="GO" id="GO:0006614">
    <property type="term" value="P:SRP-dependent cotranslational protein targeting to membrane"/>
    <property type="evidence" value="ECO:0007669"/>
    <property type="project" value="InterPro"/>
</dbReference>
<dbReference type="EMBL" id="HBHP01006368">
    <property type="protein sequence ID" value="CAD9751958.1"/>
    <property type="molecule type" value="Transcribed_RNA"/>
</dbReference>
<keyword evidence="2" id="KW-0732">Signal</keyword>
<dbReference type="InterPro" id="IPR036891">
    <property type="entry name" value="Signal_recog_part_SRP54_M_sf"/>
</dbReference>
<dbReference type="AlphaFoldDB" id="A0A7S2TIH9"/>
<feature type="chain" id="PRO_5031243537" description="Signal recognition particle SRP54 subunit M-domain domain-containing protein" evidence="2">
    <location>
        <begin position="21"/>
        <end position="243"/>
    </location>
</feature>
<proteinExistence type="predicted"/>
<dbReference type="Gene3D" id="1.10.260.30">
    <property type="entry name" value="Signal recognition particle, SRP54 subunit, M-domain"/>
    <property type="match status" value="1"/>
</dbReference>
<feature type="domain" description="Signal recognition particle SRP54 subunit M-domain" evidence="3">
    <location>
        <begin position="74"/>
        <end position="167"/>
    </location>
</feature>
<dbReference type="Pfam" id="PF02978">
    <property type="entry name" value="SRP_SPB"/>
    <property type="match status" value="1"/>
</dbReference>
<feature type="region of interest" description="Disordered" evidence="1">
    <location>
        <begin position="218"/>
        <end position="243"/>
    </location>
</feature>
<evidence type="ECO:0000259" key="3">
    <source>
        <dbReference type="Pfam" id="PF02978"/>
    </source>
</evidence>
<evidence type="ECO:0000256" key="1">
    <source>
        <dbReference type="SAM" id="MobiDB-lite"/>
    </source>
</evidence>
<sequence>MAPQYLSFLIVLAGYSSCFASVVRRQIFTGKLHPIGLRAQNGLRRVIRRCEVRAQKPEVPRYQVLEISLLAGKLSLNEFDEQLDIFENSGGLEALMDRLPTMEEQIDDNNILDTQQRIMKYRDIISRMTEQERKDVDHLLMDENRRKTIAVDARTSLEDVEAFLRDFLASVNSFSKKPDPALPEPEDKVIPLVMASTTFWHPDKITDVPIQNDYQAAKAEKKVKKTRKRVESRGKPKRGFGSI</sequence>
<dbReference type="GO" id="GO:0048500">
    <property type="term" value="C:signal recognition particle"/>
    <property type="evidence" value="ECO:0007669"/>
    <property type="project" value="InterPro"/>
</dbReference>
<accession>A0A7S2TIH9</accession>
<feature type="signal peptide" evidence="2">
    <location>
        <begin position="1"/>
        <end position="20"/>
    </location>
</feature>
<organism evidence="4">
    <name type="scientific">Lotharella oceanica</name>
    <dbReference type="NCBI Taxonomy" id="641309"/>
    <lineage>
        <taxon>Eukaryota</taxon>
        <taxon>Sar</taxon>
        <taxon>Rhizaria</taxon>
        <taxon>Cercozoa</taxon>
        <taxon>Chlorarachniophyceae</taxon>
        <taxon>Lotharella</taxon>
    </lineage>
</organism>
<gene>
    <name evidence="4" type="ORF">LSP00402_LOCUS3953</name>
</gene>
<dbReference type="InterPro" id="IPR004125">
    <property type="entry name" value="Signal_recog_particle_SRP54_M"/>
</dbReference>
<evidence type="ECO:0000313" key="4">
    <source>
        <dbReference type="EMBL" id="CAD9751958.1"/>
    </source>
</evidence>
<name>A0A7S2TIH9_9EUKA</name>
<evidence type="ECO:0000256" key="2">
    <source>
        <dbReference type="SAM" id="SignalP"/>
    </source>
</evidence>
<reference evidence="4" key="1">
    <citation type="submission" date="2021-01" db="EMBL/GenBank/DDBJ databases">
        <authorList>
            <person name="Corre E."/>
            <person name="Pelletier E."/>
            <person name="Niang G."/>
            <person name="Scheremetjew M."/>
            <person name="Finn R."/>
            <person name="Kale V."/>
            <person name="Holt S."/>
            <person name="Cochrane G."/>
            <person name="Meng A."/>
            <person name="Brown T."/>
            <person name="Cohen L."/>
        </authorList>
    </citation>
    <scope>NUCLEOTIDE SEQUENCE</scope>
    <source>
        <strain evidence="4">CCMP622</strain>
    </source>
</reference>